<accession>A0A4P6JSE1</accession>
<dbReference type="PANTHER" id="PTHR43877">
    <property type="entry name" value="AMINOALKYLPHOSPHONATE N-ACETYLTRANSFERASE-RELATED-RELATED"/>
    <property type="match status" value="1"/>
</dbReference>
<dbReference type="Gene3D" id="3.40.630.30">
    <property type="match status" value="1"/>
</dbReference>
<dbReference type="GO" id="GO:0016747">
    <property type="term" value="F:acyltransferase activity, transferring groups other than amino-acyl groups"/>
    <property type="evidence" value="ECO:0007669"/>
    <property type="project" value="InterPro"/>
</dbReference>
<evidence type="ECO:0000256" key="1">
    <source>
        <dbReference type="ARBA" id="ARBA00022679"/>
    </source>
</evidence>
<reference evidence="4 5" key="1">
    <citation type="submission" date="2019-01" db="EMBL/GenBank/DDBJ databases">
        <title>Ktedonosporobacter rubrisoli SCAWS-G2.</title>
        <authorList>
            <person name="Huang Y."/>
            <person name="Yan B."/>
        </authorList>
    </citation>
    <scope>NUCLEOTIDE SEQUENCE [LARGE SCALE GENOMIC DNA]</scope>
    <source>
        <strain evidence="4 5">SCAWS-G2</strain>
    </source>
</reference>
<organism evidence="4 5">
    <name type="scientific">Ktedonosporobacter rubrisoli</name>
    <dbReference type="NCBI Taxonomy" id="2509675"/>
    <lineage>
        <taxon>Bacteria</taxon>
        <taxon>Bacillati</taxon>
        <taxon>Chloroflexota</taxon>
        <taxon>Ktedonobacteria</taxon>
        <taxon>Ktedonobacterales</taxon>
        <taxon>Ktedonosporobacteraceae</taxon>
        <taxon>Ktedonosporobacter</taxon>
    </lineage>
</organism>
<dbReference type="InterPro" id="IPR050832">
    <property type="entry name" value="Bact_Acetyltransf"/>
</dbReference>
<gene>
    <name evidence="4" type="ORF">EPA93_21545</name>
</gene>
<proteinExistence type="predicted"/>
<evidence type="ECO:0000259" key="3">
    <source>
        <dbReference type="PROSITE" id="PS51186"/>
    </source>
</evidence>
<evidence type="ECO:0000313" key="4">
    <source>
        <dbReference type="EMBL" id="QBD78439.1"/>
    </source>
</evidence>
<evidence type="ECO:0000313" key="5">
    <source>
        <dbReference type="Proteomes" id="UP000290365"/>
    </source>
</evidence>
<dbReference type="Proteomes" id="UP000290365">
    <property type="component" value="Chromosome"/>
</dbReference>
<dbReference type="RefSeq" id="WP_129889492.1">
    <property type="nucleotide sequence ID" value="NZ_CP035758.1"/>
</dbReference>
<dbReference type="KEGG" id="kbs:EPA93_21545"/>
<sequence length="319" mass="36235">MHLTSVSISRVKAQDALIWLKLCYRAKNMSLPDDTSDLLKLFLSAPAEVAANRFLAWLGDRPIAGWRLERFEDVVEIKDLFVLREYISPYGSQIINQLTQEAARPDEVLLIYGYPEAYNEMLRVVGFKVYERMIMLKSLHDYQIQIANLPPGLHLRAPRSEDEQLAASLAYQNYQGTIDQEMICSSENQASMMMHDIFGGTYCRFDRQSSFLLEDEQGKLIGNIFLGNRSSLDLDKLMWILDVSLSPQWRGKGLGRALLIHSLNAAKIKGYSKVGLIVTVGNASAIALYRALHFHRHGDSIYEAVLRCPPQTNFMGEDR</sequence>
<dbReference type="EMBL" id="CP035758">
    <property type="protein sequence ID" value="QBD78439.1"/>
    <property type="molecule type" value="Genomic_DNA"/>
</dbReference>
<dbReference type="Pfam" id="PF00583">
    <property type="entry name" value="Acetyltransf_1"/>
    <property type="match status" value="1"/>
</dbReference>
<dbReference type="CDD" id="cd04301">
    <property type="entry name" value="NAT_SF"/>
    <property type="match status" value="1"/>
</dbReference>
<keyword evidence="2" id="KW-0012">Acyltransferase</keyword>
<dbReference type="SUPFAM" id="SSF55729">
    <property type="entry name" value="Acyl-CoA N-acyltransferases (Nat)"/>
    <property type="match status" value="2"/>
</dbReference>
<dbReference type="InterPro" id="IPR000182">
    <property type="entry name" value="GNAT_dom"/>
</dbReference>
<protein>
    <submittedName>
        <fullName evidence="4">GNAT family N-acetyltransferase</fullName>
    </submittedName>
</protein>
<dbReference type="PANTHER" id="PTHR43877:SF2">
    <property type="entry name" value="AMINOALKYLPHOSPHONATE N-ACETYLTRANSFERASE-RELATED"/>
    <property type="match status" value="1"/>
</dbReference>
<keyword evidence="5" id="KW-1185">Reference proteome</keyword>
<name>A0A4P6JSE1_KTERU</name>
<dbReference type="AlphaFoldDB" id="A0A4P6JSE1"/>
<evidence type="ECO:0000256" key="2">
    <source>
        <dbReference type="ARBA" id="ARBA00023315"/>
    </source>
</evidence>
<dbReference type="OrthoDB" id="9797990at2"/>
<dbReference type="InterPro" id="IPR016181">
    <property type="entry name" value="Acyl_CoA_acyltransferase"/>
</dbReference>
<keyword evidence="1 4" id="KW-0808">Transferase</keyword>
<feature type="domain" description="N-acetyltransferase" evidence="3">
    <location>
        <begin position="169"/>
        <end position="319"/>
    </location>
</feature>
<dbReference type="PROSITE" id="PS51186">
    <property type="entry name" value="GNAT"/>
    <property type="match status" value="1"/>
</dbReference>